<protein>
    <submittedName>
        <fullName evidence="3">Uncharacterized protein</fullName>
    </submittedName>
</protein>
<evidence type="ECO:0000256" key="2">
    <source>
        <dbReference type="SAM" id="Phobius"/>
    </source>
</evidence>
<dbReference type="EMBL" id="GEBQ01022618">
    <property type="protein sequence ID" value="JAT17359.1"/>
    <property type="molecule type" value="Transcribed_RNA"/>
</dbReference>
<evidence type="ECO:0000256" key="1">
    <source>
        <dbReference type="SAM" id="MobiDB-lite"/>
    </source>
</evidence>
<feature type="non-terminal residue" evidence="3">
    <location>
        <position position="1"/>
    </location>
</feature>
<feature type="region of interest" description="Disordered" evidence="1">
    <location>
        <begin position="42"/>
        <end position="76"/>
    </location>
</feature>
<keyword evidence="2" id="KW-1133">Transmembrane helix</keyword>
<sequence>GAQRVAEVDMTTNIRIFMYAVAFGFWLSSIARRKRALFAMKQTSRSTPGGLSTPAPTRTSSWRAPSSRTPTVGYVGANRRDIGNLKRIVHLPPHGQAQMRRR</sequence>
<keyword evidence="2" id="KW-0812">Transmembrane</keyword>
<dbReference type="AlphaFoldDB" id="A0A1B6L0Y1"/>
<proteinExistence type="predicted"/>
<keyword evidence="2" id="KW-0472">Membrane</keyword>
<gene>
    <name evidence="3" type="ORF">g.54993</name>
</gene>
<name>A0A1B6L0Y1_9HEMI</name>
<accession>A0A1B6L0Y1</accession>
<organism evidence="3">
    <name type="scientific">Graphocephala atropunctata</name>
    <dbReference type="NCBI Taxonomy" id="36148"/>
    <lineage>
        <taxon>Eukaryota</taxon>
        <taxon>Metazoa</taxon>
        <taxon>Ecdysozoa</taxon>
        <taxon>Arthropoda</taxon>
        <taxon>Hexapoda</taxon>
        <taxon>Insecta</taxon>
        <taxon>Pterygota</taxon>
        <taxon>Neoptera</taxon>
        <taxon>Paraneoptera</taxon>
        <taxon>Hemiptera</taxon>
        <taxon>Auchenorrhyncha</taxon>
        <taxon>Membracoidea</taxon>
        <taxon>Cicadellidae</taxon>
        <taxon>Cicadellinae</taxon>
        <taxon>Cicadellini</taxon>
        <taxon>Graphocephala</taxon>
    </lineage>
</organism>
<evidence type="ECO:0000313" key="3">
    <source>
        <dbReference type="EMBL" id="JAT17359.1"/>
    </source>
</evidence>
<feature type="compositionally biased region" description="Polar residues" evidence="1">
    <location>
        <begin position="42"/>
        <end position="70"/>
    </location>
</feature>
<feature type="transmembrane region" description="Helical" evidence="2">
    <location>
        <begin position="12"/>
        <end position="31"/>
    </location>
</feature>
<reference evidence="3" key="1">
    <citation type="submission" date="2015-11" db="EMBL/GenBank/DDBJ databases">
        <title>De novo transcriptome assembly of four potential Pierce s Disease insect vectors from Arizona vineyards.</title>
        <authorList>
            <person name="Tassone E.E."/>
        </authorList>
    </citation>
    <scope>NUCLEOTIDE SEQUENCE</scope>
</reference>